<keyword evidence="2" id="KW-0812">Transmembrane</keyword>
<keyword evidence="4" id="KW-1185">Reference proteome</keyword>
<accession>A0A6A5YH48</accession>
<name>A0A6A5YH48_9PLEO</name>
<evidence type="ECO:0000313" key="3">
    <source>
        <dbReference type="EMBL" id="KAF2105667.1"/>
    </source>
</evidence>
<gene>
    <name evidence="3" type="ORF">BDV96DRAFT_655439</name>
</gene>
<dbReference type="AlphaFoldDB" id="A0A6A5YH48"/>
<proteinExistence type="predicted"/>
<evidence type="ECO:0000256" key="1">
    <source>
        <dbReference type="SAM" id="MobiDB-lite"/>
    </source>
</evidence>
<keyword evidence="2" id="KW-0472">Membrane</keyword>
<evidence type="ECO:0000256" key="2">
    <source>
        <dbReference type="SAM" id="Phobius"/>
    </source>
</evidence>
<dbReference type="EMBL" id="ML977375">
    <property type="protein sequence ID" value="KAF2105667.1"/>
    <property type="molecule type" value="Genomic_DNA"/>
</dbReference>
<organism evidence="3 4">
    <name type="scientific">Lophiotrema nucula</name>
    <dbReference type="NCBI Taxonomy" id="690887"/>
    <lineage>
        <taxon>Eukaryota</taxon>
        <taxon>Fungi</taxon>
        <taxon>Dikarya</taxon>
        <taxon>Ascomycota</taxon>
        <taxon>Pezizomycotina</taxon>
        <taxon>Dothideomycetes</taxon>
        <taxon>Pleosporomycetidae</taxon>
        <taxon>Pleosporales</taxon>
        <taxon>Lophiotremataceae</taxon>
        <taxon>Lophiotrema</taxon>
    </lineage>
</organism>
<reference evidence="3" key="1">
    <citation type="journal article" date="2020" name="Stud. Mycol.">
        <title>101 Dothideomycetes genomes: a test case for predicting lifestyles and emergence of pathogens.</title>
        <authorList>
            <person name="Haridas S."/>
            <person name="Albert R."/>
            <person name="Binder M."/>
            <person name="Bloem J."/>
            <person name="Labutti K."/>
            <person name="Salamov A."/>
            <person name="Andreopoulos B."/>
            <person name="Baker S."/>
            <person name="Barry K."/>
            <person name="Bills G."/>
            <person name="Bluhm B."/>
            <person name="Cannon C."/>
            <person name="Castanera R."/>
            <person name="Culley D."/>
            <person name="Daum C."/>
            <person name="Ezra D."/>
            <person name="Gonzalez J."/>
            <person name="Henrissat B."/>
            <person name="Kuo A."/>
            <person name="Liang C."/>
            <person name="Lipzen A."/>
            <person name="Lutzoni F."/>
            <person name="Magnuson J."/>
            <person name="Mondo S."/>
            <person name="Nolan M."/>
            <person name="Ohm R."/>
            <person name="Pangilinan J."/>
            <person name="Park H.-J."/>
            <person name="Ramirez L."/>
            <person name="Alfaro M."/>
            <person name="Sun H."/>
            <person name="Tritt A."/>
            <person name="Yoshinaga Y."/>
            <person name="Zwiers L.-H."/>
            <person name="Turgeon B."/>
            <person name="Goodwin S."/>
            <person name="Spatafora J."/>
            <person name="Crous P."/>
            <person name="Grigoriev I."/>
        </authorList>
    </citation>
    <scope>NUCLEOTIDE SEQUENCE</scope>
    <source>
        <strain evidence="3">CBS 627.86</strain>
    </source>
</reference>
<keyword evidence="2" id="KW-1133">Transmembrane helix</keyword>
<feature type="region of interest" description="Disordered" evidence="1">
    <location>
        <begin position="55"/>
        <end position="84"/>
    </location>
</feature>
<sequence length="142" mass="15482">MPFPFPLLALLPPALLIYLHFHLLSGIYYRLGHIADDIRSILDLLGQMVNALAEPASPPQYEAPETAGNGDGDNEVGSERPATPRAELDGREVRILGHFGRPVDEDEGVVAIEERGEGVNVMFCCLEVGFEQAREWGGAEEA</sequence>
<protein>
    <submittedName>
        <fullName evidence="3">Uncharacterized protein</fullName>
    </submittedName>
</protein>
<evidence type="ECO:0000313" key="4">
    <source>
        <dbReference type="Proteomes" id="UP000799770"/>
    </source>
</evidence>
<feature type="transmembrane region" description="Helical" evidence="2">
    <location>
        <begin position="6"/>
        <end position="29"/>
    </location>
</feature>
<dbReference type="Proteomes" id="UP000799770">
    <property type="component" value="Unassembled WGS sequence"/>
</dbReference>